<dbReference type="Gene3D" id="3.30.470.20">
    <property type="entry name" value="ATP-grasp fold, B domain"/>
    <property type="match status" value="1"/>
</dbReference>
<keyword evidence="1" id="KW-0436">Ligase</keyword>
<dbReference type="AlphaFoldDB" id="A0A146KE99"/>
<dbReference type="GO" id="GO:0016874">
    <property type="term" value="F:ligase activity"/>
    <property type="evidence" value="ECO:0007669"/>
    <property type="project" value="UniProtKB-KW"/>
</dbReference>
<dbReference type="Pfam" id="PF03133">
    <property type="entry name" value="TTL"/>
    <property type="match status" value="1"/>
</dbReference>
<proteinExistence type="predicted"/>
<name>A0A146KE99_9EUKA</name>
<gene>
    <name evidence="1" type="ORF">TPC1_13509</name>
</gene>
<organism evidence="1">
    <name type="scientific">Trepomonas sp. PC1</name>
    <dbReference type="NCBI Taxonomy" id="1076344"/>
    <lineage>
        <taxon>Eukaryota</taxon>
        <taxon>Metamonada</taxon>
        <taxon>Diplomonadida</taxon>
        <taxon>Hexamitidae</taxon>
        <taxon>Hexamitinae</taxon>
        <taxon>Trepomonas</taxon>
    </lineage>
</organism>
<dbReference type="EMBL" id="GDID01002611">
    <property type="protein sequence ID" value="JAP93995.1"/>
    <property type="molecule type" value="Transcribed_RNA"/>
</dbReference>
<dbReference type="InterPro" id="IPR004344">
    <property type="entry name" value="TTL/TTLL_fam"/>
</dbReference>
<evidence type="ECO:0000313" key="1">
    <source>
        <dbReference type="EMBL" id="JAP93995.1"/>
    </source>
</evidence>
<reference evidence="1" key="1">
    <citation type="submission" date="2015-07" db="EMBL/GenBank/DDBJ databases">
        <title>Adaptation to a free-living lifestyle via gene acquisitions in the diplomonad Trepomonas sp. PC1.</title>
        <authorList>
            <person name="Xu F."/>
            <person name="Jerlstrom-Hultqvist J."/>
            <person name="Kolisko M."/>
            <person name="Simpson A.G.B."/>
            <person name="Roger A.J."/>
            <person name="Svard S.G."/>
            <person name="Andersson J.O."/>
        </authorList>
    </citation>
    <scope>NUCLEOTIDE SEQUENCE</scope>
    <source>
        <strain evidence="1">PC1</strain>
    </source>
</reference>
<accession>A0A146KE99</accession>
<feature type="non-terminal residue" evidence="1">
    <location>
        <position position="1"/>
    </location>
</feature>
<dbReference type="PROSITE" id="PS51221">
    <property type="entry name" value="TTL"/>
    <property type="match status" value="1"/>
</dbReference>
<sequence>VMAVVTSLDPLLVYVHKDGFAKVSKSLYQKADQANKDDKKIHITTFGVNYENDYKAGLASQSLFHLQEFLKMMNLN</sequence>
<feature type="non-terminal residue" evidence="1">
    <location>
        <position position="76"/>
    </location>
</feature>
<protein>
    <submittedName>
        <fullName evidence="1">Tubulin tyrosine ligase</fullName>
    </submittedName>
</protein>